<evidence type="ECO:0000313" key="1">
    <source>
        <dbReference type="EMBL" id="SCC26384.1"/>
    </source>
</evidence>
<dbReference type="AlphaFoldDB" id="A0A1C4D4N2"/>
<dbReference type="CDD" id="cd07516">
    <property type="entry name" value="HAD_Pase"/>
    <property type="match status" value="1"/>
</dbReference>
<reference evidence="2" key="1">
    <citation type="submission" date="2016-08" db="EMBL/GenBank/DDBJ databases">
        <authorList>
            <person name="Varghese N."/>
            <person name="Submissions Spin"/>
        </authorList>
    </citation>
    <scope>NUCLEOTIDE SEQUENCE [LARGE SCALE GENOMIC DNA]</scope>
    <source>
        <strain evidence="2">SGD-1123</strain>
    </source>
</reference>
<accession>A0A1C4D4N2</accession>
<dbReference type="Gene3D" id="3.30.1240.10">
    <property type="match status" value="1"/>
</dbReference>
<dbReference type="PANTHER" id="PTHR10000">
    <property type="entry name" value="PHOSPHOSERINE PHOSPHATASE"/>
    <property type="match status" value="1"/>
</dbReference>
<protein>
    <recommendedName>
        <fullName evidence="3">Cof subfamily of IIB subfamily of haloacid dehalogenase superfamily/HAD-superfamily hydrolase, subfamily IIB</fullName>
    </recommendedName>
</protein>
<dbReference type="SFLD" id="SFLDS00003">
    <property type="entry name" value="Haloacid_Dehalogenase"/>
    <property type="match status" value="1"/>
</dbReference>
<dbReference type="NCBIfam" id="TIGR00099">
    <property type="entry name" value="Cof-subfamily"/>
    <property type="match status" value="1"/>
</dbReference>
<dbReference type="EMBL" id="FMAU01000004">
    <property type="protein sequence ID" value="SCC26384.1"/>
    <property type="molecule type" value="Genomic_DNA"/>
</dbReference>
<dbReference type="InterPro" id="IPR023214">
    <property type="entry name" value="HAD_sf"/>
</dbReference>
<evidence type="ECO:0000313" key="2">
    <source>
        <dbReference type="Proteomes" id="UP000181997"/>
    </source>
</evidence>
<dbReference type="SFLD" id="SFLDG01140">
    <property type="entry name" value="C2.B:_Phosphomannomutase_and_P"/>
    <property type="match status" value="1"/>
</dbReference>
<dbReference type="PROSITE" id="PS01229">
    <property type="entry name" value="COF_2"/>
    <property type="match status" value="1"/>
</dbReference>
<proteinExistence type="predicted"/>
<dbReference type="Gene3D" id="3.40.50.1000">
    <property type="entry name" value="HAD superfamily/HAD-like"/>
    <property type="match status" value="1"/>
</dbReference>
<dbReference type="InterPro" id="IPR036412">
    <property type="entry name" value="HAD-like_sf"/>
</dbReference>
<dbReference type="InterPro" id="IPR006379">
    <property type="entry name" value="HAD-SF_hydro_IIB"/>
</dbReference>
<dbReference type="Proteomes" id="UP000181997">
    <property type="component" value="Unassembled WGS sequence"/>
</dbReference>
<dbReference type="GO" id="GO:0016791">
    <property type="term" value="F:phosphatase activity"/>
    <property type="evidence" value="ECO:0007669"/>
    <property type="project" value="TreeGrafter"/>
</dbReference>
<dbReference type="InterPro" id="IPR000150">
    <property type="entry name" value="Cof"/>
</dbReference>
<dbReference type="GO" id="GO:0000287">
    <property type="term" value="F:magnesium ion binding"/>
    <property type="evidence" value="ECO:0007669"/>
    <property type="project" value="TreeGrafter"/>
</dbReference>
<dbReference type="Pfam" id="PF08282">
    <property type="entry name" value="Hydrolase_3"/>
    <property type="match status" value="1"/>
</dbReference>
<dbReference type="GO" id="GO:0005829">
    <property type="term" value="C:cytosol"/>
    <property type="evidence" value="ECO:0007669"/>
    <property type="project" value="TreeGrafter"/>
</dbReference>
<evidence type="ECO:0008006" key="3">
    <source>
        <dbReference type="Google" id="ProtNLM"/>
    </source>
</evidence>
<dbReference type="PANTHER" id="PTHR10000:SF55">
    <property type="entry name" value="5-AMINO-6-(5-PHOSPHO-D-RIBITYLAMINO)URACIL PHOSPHATASE YCSE"/>
    <property type="match status" value="1"/>
</dbReference>
<keyword evidence="2" id="KW-1185">Reference proteome</keyword>
<gene>
    <name evidence="1" type="ORF">GA0061094_3567</name>
</gene>
<organism evidence="1 2">
    <name type="scientific">[Bacillus] enclensis</name>
    <dbReference type="NCBI Taxonomy" id="1402860"/>
    <lineage>
        <taxon>Bacteria</taxon>
        <taxon>Bacillati</taxon>
        <taxon>Bacillota</taxon>
        <taxon>Bacilli</taxon>
        <taxon>Bacillales</taxon>
        <taxon>Bacillaceae</taxon>
        <taxon>Rossellomorea</taxon>
    </lineage>
</organism>
<name>A0A1C4D4N2_9BACI</name>
<sequence length="309" mass="34144">MLKKNRMTACEKYRNERCRIMITSITSDMDGTLLNENQEISEANKQAILDAQKQGIEVIVATGRSYEEARHVLKDAGISCDIICVNGAEVRSKEGQIVHQAGIESSHAKQIAAALNETGIYFEVYTDKGTYTENYDMGIELIVDIFTTANPDVTEEQVRQAARERFENGHIRLVDDYGAIFNDDSQLVYKFLVFSFDDEQLKAANEKLKNIDGIAVSSSGKENLEVNSIEAQKGVALEKVLKEKGLSPEDGMAMGDNLNDLSMMKVVGRPVAMGNALAQIKEFCTYQTAANRDDGVAKAIREAIQSPVK</sequence>
<dbReference type="SUPFAM" id="SSF56784">
    <property type="entry name" value="HAD-like"/>
    <property type="match status" value="1"/>
</dbReference>
<dbReference type="NCBIfam" id="TIGR01484">
    <property type="entry name" value="HAD-SF-IIB"/>
    <property type="match status" value="1"/>
</dbReference>